<sequence>MENILEDLLQDTQACPETNTCSLSEDCSHTHDFFHKQSDEMFPSNEEKSSYDDSLQIEEQQSKKRGRRQRADNKEAVRKYREKLRIREASLEEEIKMLKESNQQLLKKLEGEAALQEEILWLKCLLVDIRGRIEGETNSIRFRRQPDVSLIGNDRMVHCNGNSGNGGKTKKSNSMLYGEGTNGGISINFNYTPSIGSEPKDTLNFGHQS</sequence>
<protein>
    <recommendedName>
        <fullName evidence="3">BZIP domain-containing protein</fullName>
    </recommendedName>
</protein>
<name>A0A803N6F3_CHEQI</name>
<reference evidence="4" key="2">
    <citation type="submission" date="2021-03" db="UniProtKB">
        <authorList>
            <consortium name="EnsemblPlants"/>
        </authorList>
    </citation>
    <scope>IDENTIFICATION</scope>
</reference>
<dbReference type="GO" id="GO:0000978">
    <property type="term" value="F:RNA polymerase II cis-regulatory region sequence-specific DNA binding"/>
    <property type="evidence" value="ECO:0007669"/>
    <property type="project" value="TreeGrafter"/>
</dbReference>
<dbReference type="InterPro" id="IPR004827">
    <property type="entry name" value="bZIP"/>
</dbReference>
<accession>A0A803N6F3</accession>
<dbReference type="Pfam" id="PF07716">
    <property type="entry name" value="bZIP_2"/>
    <property type="match status" value="1"/>
</dbReference>
<dbReference type="InterPro" id="IPR046347">
    <property type="entry name" value="bZIP_sf"/>
</dbReference>
<feature type="coiled-coil region" evidence="1">
    <location>
        <begin position="81"/>
        <end position="108"/>
    </location>
</feature>
<dbReference type="InterPro" id="IPR031106">
    <property type="entry name" value="C/EBP"/>
</dbReference>
<dbReference type="Proteomes" id="UP000596660">
    <property type="component" value="Unplaced"/>
</dbReference>
<keyword evidence="1" id="KW-0175">Coiled coil</keyword>
<feature type="region of interest" description="Disordered" evidence="2">
    <location>
        <begin position="38"/>
        <end position="76"/>
    </location>
</feature>
<evidence type="ECO:0000256" key="2">
    <source>
        <dbReference type="SAM" id="MobiDB-lite"/>
    </source>
</evidence>
<dbReference type="CDD" id="cd14686">
    <property type="entry name" value="bZIP"/>
    <property type="match status" value="1"/>
</dbReference>
<dbReference type="Gene3D" id="1.20.5.170">
    <property type="match status" value="1"/>
</dbReference>
<dbReference type="Gramene" id="AUR62041291-RA">
    <property type="protein sequence ID" value="AUR62041291-RA:cds"/>
    <property type="gene ID" value="AUR62041291"/>
</dbReference>
<evidence type="ECO:0000313" key="5">
    <source>
        <dbReference type="Proteomes" id="UP000596660"/>
    </source>
</evidence>
<dbReference type="GO" id="GO:0006351">
    <property type="term" value="P:DNA-templated transcription"/>
    <property type="evidence" value="ECO:0007669"/>
    <property type="project" value="InterPro"/>
</dbReference>
<evidence type="ECO:0000256" key="1">
    <source>
        <dbReference type="SAM" id="Coils"/>
    </source>
</evidence>
<dbReference type="PANTHER" id="PTHR23334:SF49">
    <property type="entry name" value="BASIC LEUCINE ZIPPER 23"/>
    <property type="match status" value="1"/>
</dbReference>
<dbReference type="SUPFAM" id="SSF57959">
    <property type="entry name" value="Leucine zipper domain"/>
    <property type="match status" value="1"/>
</dbReference>
<dbReference type="AlphaFoldDB" id="A0A803N6F3"/>
<dbReference type="PANTHER" id="PTHR23334">
    <property type="entry name" value="CCAAT/ENHANCER BINDING PROTEIN"/>
    <property type="match status" value="1"/>
</dbReference>
<proteinExistence type="predicted"/>
<feature type="compositionally biased region" description="Basic and acidic residues" evidence="2">
    <location>
        <begin position="38"/>
        <end position="51"/>
    </location>
</feature>
<keyword evidence="5" id="KW-1185">Reference proteome</keyword>
<feature type="domain" description="BZIP" evidence="3">
    <location>
        <begin position="66"/>
        <end position="110"/>
    </location>
</feature>
<reference evidence="4" key="1">
    <citation type="journal article" date="2017" name="Nature">
        <title>The genome of Chenopodium quinoa.</title>
        <authorList>
            <person name="Jarvis D.E."/>
            <person name="Ho Y.S."/>
            <person name="Lightfoot D.J."/>
            <person name="Schmoeckel S.M."/>
            <person name="Li B."/>
            <person name="Borm T.J.A."/>
            <person name="Ohyanagi H."/>
            <person name="Mineta K."/>
            <person name="Michell C.T."/>
            <person name="Saber N."/>
            <person name="Kharbatia N.M."/>
            <person name="Rupper R.R."/>
            <person name="Sharp A.R."/>
            <person name="Dally N."/>
            <person name="Boughton B.A."/>
            <person name="Woo Y.H."/>
            <person name="Gao G."/>
            <person name="Schijlen E.G.W.M."/>
            <person name="Guo X."/>
            <person name="Momin A.A."/>
            <person name="Negrao S."/>
            <person name="Al-Babili S."/>
            <person name="Gehring C."/>
            <person name="Roessner U."/>
            <person name="Jung C."/>
            <person name="Murphy K."/>
            <person name="Arold S.T."/>
            <person name="Gojobori T."/>
            <person name="van der Linden C.G."/>
            <person name="van Loo E.N."/>
            <person name="Jellen E.N."/>
            <person name="Maughan P.J."/>
            <person name="Tester M."/>
        </authorList>
    </citation>
    <scope>NUCLEOTIDE SEQUENCE [LARGE SCALE GENOMIC DNA]</scope>
    <source>
        <strain evidence="4">cv. PI 614886</strain>
    </source>
</reference>
<dbReference type="OMA" id="CTDPSMC"/>
<dbReference type="EnsemblPlants" id="AUR62041291-RA">
    <property type="protein sequence ID" value="AUR62041291-RA:cds"/>
    <property type="gene ID" value="AUR62041291"/>
</dbReference>
<organism evidence="4 5">
    <name type="scientific">Chenopodium quinoa</name>
    <name type="common">Quinoa</name>
    <dbReference type="NCBI Taxonomy" id="63459"/>
    <lineage>
        <taxon>Eukaryota</taxon>
        <taxon>Viridiplantae</taxon>
        <taxon>Streptophyta</taxon>
        <taxon>Embryophyta</taxon>
        <taxon>Tracheophyta</taxon>
        <taxon>Spermatophyta</taxon>
        <taxon>Magnoliopsida</taxon>
        <taxon>eudicotyledons</taxon>
        <taxon>Gunneridae</taxon>
        <taxon>Pentapetalae</taxon>
        <taxon>Caryophyllales</taxon>
        <taxon>Chenopodiaceae</taxon>
        <taxon>Chenopodioideae</taxon>
        <taxon>Atripliceae</taxon>
        <taxon>Chenopodium</taxon>
    </lineage>
</organism>
<evidence type="ECO:0000259" key="3">
    <source>
        <dbReference type="Pfam" id="PF07716"/>
    </source>
</evidence>
<dbReference type="GO" id="GO:0000981">
    <property type="term" value="F:DNA-binding transcription factor activity, RNA polymerase II-specific"/>
    <property type="evidence" value="ECO:0007669"/>
    <property type="project" value="TreeGrafter"/>
</dbReference>
<evidence type="ECO:0000313" key="4">
    <source>
        <dbReference type="EnsemblPlants" id="AUR62041291-RA:cds"/>
    </source>
</evidence>